<evidence type="ECO:0000313" key="2">
    <source>
        <dbReference type="EMBL" id="GAV01795.1"/>
    </source>
</evidence>
<gene>
    <name evidence="2" type="primary">RvY_12449-1</name>
    <name evidence="2" type="synonym">RvY_12449.1</name>
    <name evidence="2" type="ORF">RvY_12449</name>
</gene>
<organism evidence="2 3">
    <name type="scientific">Ramazzottius varieornatus</name>
    <name type="common">Water bear</name>
    <name type="synonym">Tardigrade</name>
    <dbReference type="NCBI Taxonomy" id="947166"/>
    <lineage>
        <taxon>Eukaryota</taxon>
        <taxon>Metazoa</taxon>
        <taxon>Ecdysozoa</taxon>
        <taxon>Tardigrada</taxon>
        <taxon>Eutardigrada</taxon>
        <taxon>Parachela</taxon>
        <taxon>Hypsibioidea</taxon>
        <taxon>Ramazzottiidae</taxon>
        <taxon>Ramazzottius</taxon>
    </lineage>
</organism>
<accession>A0A1D1VJJ4</accession>
<reference evidence="2 3" key="1">
    <citation type="journal article" date="2016" name="Nat. Commun.">
        <title>Extremotolerant tardigrade genome and improved radiotolerance of human cultured cells by tardigrade-unique protein.</title>
        <authorList>
            <person name="Hashimoto T."/>
            <person name="Horikawa D.D."/>
            <person name="Saito Y."/>
            <person name="Kuwahara H."/>
            <person name="Kozuka-Hata H."/>
            <person name="Shin-I T."/>
            <person name="Minakuchi Y."/>
            <person name="Ohishi K."/>
            <person name="Motoyama A."/>
            <person name="Aizu T."/>
            <person name="Enomoto A."/>
            <person name="Kondo K."/>
            <person name="Tanaka S."/>
            <person name="Hara Y."/>
            <person name="Koshikawa S."/>
            <person name="Sagara H."/>
            <person name="Miura T."/>
            <person name="Yokobori S."/>
            <person name="Miyagawa K."/>
            <person name="Suzuki Y."/>
            <person name="Kubo T."/>
            <person name="Oyama M."/>
            <person name="Kohara Y."/>
            <person name="Fujiyama A."/>
            <person name="Arakawa K."/>
            <person name="Katayama T."/>
            <person name="Toyoda A."/>
            <person name="Kunieda T."/>
        </authorList>
    </citation>
    <scope>NUCLEOTIDE SEQUENCE [LARGE SCALE GENOMIC DNA]</scope>
    <source>
        <strain evidence="2 3">YOKOZUNA-1</strain>
    </source>
</reference>
<keyword evidence="3" id="KW-1185">Reference proteome</keyword>
<comment type="caution">
    <text evidence="2">The sequence shown here is derived from an EMBL/GenBank/DDBJ whole genome shotgun (WGS) entry which is preliminary data.</text>
</comment>
<sequence length="380" mass="42441">MAVLSSKERHCSIEEAVYKVFEIPEALQEFSQQNVEKDQSRRQGIGVTEEDSSRDPSSGSASAKKDGQGEANATGSASQDGRRPLTASSSLRDPAKTAKKGRFSETKSSQMGRHVRQNDRNDREDDRRSTSEDLYQDGDDAWEDVGEKPVLDLKDSLKGKGGTRKQQLVARQVRANYARQKKIPARTYSNSTLRAMHKINLGTLKESDYVGLDLPQWCDIEESILSPDKTVETSPSAGLITQHAHLGYHLHDASSTSDLLGLLSANTSDKVGELRDLLPEDENFGLGDSPLKMLEKADDETLRDIMHVYYPSFQKRSELKVDYDAYYESEPDTLSCCSDPPTVEEENQMERRAWTIQMSEIFQMLAANVGHLTSKDQADQ</sequence>
<feature type="region of interest" description="Disordered" evidence="1">
    <location>
        <begin position="31"/>
        <end position="147"/>
    </location>
</feature>
<dbReference type="Proteomes" id="UP000186922">
    <property type="component" value="Unassembled WGS sequence"/>
</dbReference>
<dbReference type="OrthoDB" id="10633305at2759"/>
<feature type="compositionally biased region" description="Acidic residues" evidence="1">
    <location>
        <begin position="134"/>
        <end position="144"/>
    </location>
</feature>
<dbReference type="EMBL" id="BDGG01000007">
    <property type="protein sequence ID" value="GAV01795.1"/>
    <property type="molecule type" value="Genomic_DNA"/>
</dbReference>
<dbReference type="AlphaFoldDB" id="A0A1D1VJJ4"/>
<evidence type="ECO:0000313" key="3">
    <source>
        <dbReference type="Proteomes" id="UP000186922"/>
    </source>
</evidence>
<proteinExistence type="predicted"/>
<name>A0A1D1VJJ4_RAMVA</name>
<evidence type="ECO:0000256" key="1">
    <source>
        <dbReference type="SAM" id="MobiDB-lite"/>
    </source>
</evidence>
<protein>
    <submittedName>
        <fullName evidence="2">Uncharacterized protein</fullName>
    </submittedName>
</protein>
<feature type="compositionally biased region" description="Basic and acidic residues" evidence="1">
    <location>
        <begin position="116"/>
        <end position="131"/>
    </location>
</feature>